<proteinExistence type="predicted"/>
<feature type="domain" description="Macro" evidence="1">
    <location>
        <begin position="1"/>
        <end position="90"/>
    </location>
</feature>
<gene>
    <name evidence="2" type="ORF">QUF54_04035</name>
</gene>
<dbReference type="Pfam" id="PF01661">
    <property type="entry name" value="Macro"/>
    <property type="match status" value="1"/>
</dbReference>
<reference evidence="2" key="1">
    <citation type="submission" date="2023-06" db="EMBL/GenBank/DDBJ databases">
        <title>Uncultivated large filamentous bacteria from sulfidic sediments reveal new species and different genomic features in energy metabolism and defense.</title>
        <authorList>
            <person name="Fonseca A."/>
        </authorList>
    </citation>
    <scope>NUCLEOTIDE SEQUENCE</scope>
    <source>
        <strain evidence="2">HSG4</strain>
    </source>
</reference>
<comment type="caution">
    <text evidence="2">The sequence shown here is derived from an EMBL/GenBank/DDBJ whole genome shotgun (WGS) entry which is preliminary data.</text>
</comment>
<dbReference type="Gene3D" id="3.40.220.10">
    <property type="entry name" value="Leucine Aminopeptidase, subunit E, domain 1"/>
    <property type="match status" value="1"/>
</dbReference>
<name>A0ABT7VSH6_9GAMM</name>
<organism evidence="2 3">
    <name type="scientific">Candidatus Marithioploca araucensis</name>
    <dbReference type="NCBI Taxonomy" id="70273"/>
    <lineage>
        <taxon>Bacteria</taxon>
        <taxon>Pseudomonadati</taxon>
        <taxon>Pseudomonadota</taxon>
        <taxon>Gammaproteobacteria</taxon>
        <taxon>Thiotrichales</taxon>
        <taxon>Thiotrichaceae</taxon>
        <taxon>Candidatus Marithioploca</taxon>
    </lineage>
</organism>
<dbReference type="InterPro" id="IPR043472">
    <property type="entry name" value="Macro_dom-like"/>
</dbReference>
<dbReference type="PROSITE" id="PS51154">
    <property type="entry name" value="MACRO"/>
    <property type="match status" value="1"/>
</dbReference>
<evidence type="ECO:0000259" key="1">
    <source>
        <dbReference type="PROSITE" id="PS51154"/>
    </source>
</evidence>
<dbReference type="EMBL" id="JAUCGM010000177">
    <property type="protein sequence ID" value="MDM8562503.1"/>
    <property type="molecule type" value="Genomic_DNA"/>
</dbReference>
<dbReference type="PANTHER" id="PTHR11106">
    <property type="entry name" value="GANGLIOSIDE INDUCED DIFFERENTIATION ASSOCIATED PROTEIN 2-RELATED"/>
    <property type="match status" value="1"/>
</dbReference>
<dbReference type="Proteomes" id="UP001171945">
    <property type="component" value="Unassembled WGS sequence"/>
</dbReference>
<keyword evidence="3" id="KW-1185">Reference proteome</keyword>
<evidence type="ECO:0000313" key="3">
    <source>
        <dbReference type="Proteomes" id="UP001171945"/>
    </source>
</evidence>
<accession>A0ABT7VSH6</accession>
<protein>
    <submittedName>
        <fullName evidence="2">Macro domain-containing protein</fullName>
    </submittedName>
</protein>
<dbReference type="InterPro" id="IPR002589">
    <property type="entry name" value="Macro_dom"/>
</dbReference>
<sequence>MTQLKWYGNFRHPVLGGCSTGQAKITQGYRLPAKSVIHTVGPIWRGGQHNEAHLLASCYTNSLKLALDNQLKTIAFPAISCGVYRYTTNG</sequence>
<dbReference type="PANTHER" id="PTHR11106:SF27">
    <property type="entry name" value="MACRO DOMAIN-CONTAINING PROTEIN"/>
    <property type="match status" value="1"/>
</dbReference>
<dbReference type="SUPFAM" id="SSF52949">
    <property type="entry name" value="Macro domain-like"/>
    <property type="match status" value="1"/>
</dbReference>
<evidence type="ECO:0000313" key="2">
    <source>
        <dbReference type="EMBL" id="MDM8562503.1"/>
    </source>
</evidence>